<feature type="region of interest" description="Disordered" evidence="1">
    <location>
        <begin position="253"/>
        <end position="321"/>
    </location>
</feature>
<comment type="caution">
    <text evidence="3">The sequence shown here is derived from an EMBL/GenBank/DDBJ whole genome shotgun (WGS) entry which is preliminary data.</text>
</comment>
<feature type="region of interest" description="Disordered" evidence="1">
    <location>
        <begin position="81"/>
        <end position="120"/>
    </location>
</feature>
<reference evidence="3" key="1">
    <citation type="journal article" date="2020" name="BMC Genomics">
        <title>Correction to: Identification and distribution of gene clusters required for synthesis of sphingolipid metabolism inhibitors in diverse species of the filamentous fungus Fusarium.</title>
        <authorList>
            <person name="Kim H.S."/>
            <person name="Lohmar J.M."/>
            <person name="Busman M."/>
            <person name="Brown D.W."/>
            <person name="Naumann T.A."/>
            <person name="Divon H.H."/>
            <person name="Lysoe E."/>
            <person name="Uhlig S."/>
            <person name="Proctor R.H."/>
        </authorList>
    </citation>
    <scope>NUCLEOTIDE SEQUENCE</scope>
    <source>
        <strain evidence="3">NRRL 22465</strain>
    </source>
</reference>
<name>A0A8H4URI8_9HYPO</name>
<gene>
    <name evidence="3" type="ORF">FZEAL_2207</name>
</gene>
<dbReference type="PRINTS" id="PR01217">
    <property type="entry name" value="PRICHEXTENSN"/>
</dbReference>
<evidence type="ECO:0008006" key="5">
    <source>
        <dbReference type="Google" id="ProtNLM"/>
    </source>
</evidence>
<feature type="region of interest" description="Disordered" evidence="1">
    <location>
        <begin position="173"/>
        <end position="206"/>
    </location>
</feature>
<dbReference type="AlphaFoldDB" id="A0A8H4URI8"/>
<sequence>MGSYNNGLALMSMMLGAAQLAHGSPVAHYDAYAPVDIPEYHSPSAPYAVEIPEHSSEPVYSAVETTEPAYSAVETSEPVYSVPESKTHHASASYPVHMPESSSESAHGVETTESKAPHPTAPVYTTEVVTAITTYCPGATTLTHNDKTYTITKPMTLTITDCPGGCTVTKPVETMPPKHTGPADYPMPSGPAEHPEAPKPTGPAGHPEECPAMCAESYDMCRGKPDANRASCAAEYSECLGYVPFGPDGSLITPTACSSQPKPTAPAPKPDMPAPKPTAPAYNTPEAPAPKPDMPAPKPDMPTGPAEHPEAPKPTGAAPPYSPVAPHDCPAMCSESYDMCRGKPDANRASCAAEYSQCLGYAPFGPDGSLITPTACSTTAAATGTGSHPMIPTGAVETPVSTPVVVAGAGRVSATNIFVALGAIGVAALAAF</sequence>
<dbReference type="OrthoDB" id="4094614at2759"/>
<evidence type="ECO:0000256" key="1">
    <source>
        <dbReference type="SAM" id="MobiDB-lite"/>
    </source>
</evidence>
<proteinExistence type="predicted"/>
<protein>
    <recommendedName>
        <fullName evidence="5">Cell wall glycoprotein</fullName>
    </recommendedName>
</protein>
<feature type="compositionally biased region" description="Pro residues" evidence="1">
    <location>
        <begin position="287"/>
        <end position="302"/>
    </location>
</feature>
<feature type="signal peptide" evidence="2">
    <location>
        <begin position="1"/>
        <end position="23"/>
    </location>
</feature>
<evidence type="ECO:0000313" key="4">
    <source>
        <dbReference type="Proteomes" id="UP000635477"/>
    </source>
</evidence>
<keyword evidence="2" id="KW-0732">Signal</keyword>
<organism evidence="3 4">
    <name type="scientific">Fusarium zealandicum</name>
    <dbReference type="NCBI Taxonomy" id="1053134"/>
    <lineage>
        <taxon>Eukaryota</taxon>
        <taxon>Fungi</taxon>
        <taxon>Dikarya</taxon>
        <taxon>Ascomycota</taxon>
        <taxon>Pezizomycotina</taxon>
        <taxon>Sordariomycetes</taxon>
        <taxon>Hypocreomycetidae</taxon>
        <taxon>Hypocreales</taxon>
        <taxon>Nectriaceae</taxon>
        <taxon>Fusarium</taxon>
        <taxon>Fusarium staphyleae species complex</taxon>
    </lineage>
</organism>
<reference evidence="3" key="2">
    <citation type="submission" date="2020-05" db="EMBL/GenBank/DDBJ databases">
        <authorList>
            <person name="Kim H.-S."/>
            <person name="Proctor R.H."/>
            <person name="Brown D.W."/>
        </authorList>
    </citation>
    <scope>NUCLEOTIDE SEQUENCE</scope>
    <source>
        <strain evidence="3">NRRL 22465</strain>
    </source>
</reference>
<keyword evidence="4" id="KW-1185">Reference proteome</keyword>
<accession>A0A8H4URI8</accession>
<evidence type="ECO:0000313" key="3">
    <source>
        <dbReference type="EMBL" id="KAF4982101.1"/>
    </source>
</evidence>
<dbReference type="EMBL" id="JABEYC010000134">
    <property type="protein sequence ID" value="KAF4982101.1"/>
    <property type="molecule type" value="Genomic_DNA"/>
</dbReference>
<feature type="compositionally biased region" description="Pro residues" evidence="1">
    <location>
        <begin position="263"/>
        <end position="278"/>
    </location>
</feature>
<dbReference type="Proteomes" id="UP000635477">
    <property type="component" value="Unassembled WGS sequence"/>
</dbReference>
<evidence type="ECO:0000256" key="2">
    <source>
        <dbReference type="SAM" id="SignalP"/>
    </source>
</evidence>
<feature type="chain" id="PRO_5034707029" description="Cell wall glycoprotein" evidence="2">
    <location>
        <begin position="24"/>
        <end position="432"/>
    </location>
</feature>